<reference evidence="2 9" key="3">
    <citation type="submission" date="2012-05" db="EMBL/GenBank/DDBJ databases">
        <title>The Genome Sequence of Eubacteriaceae bacterium CM2.</title>
        <authorList>
            <consortium name="The Broad Institute Genome Sequencing Platform"/>
            <person name="Earl A."/>
            <person name="Ward D."/>
            <person name="Feldgarden M."/>
            <person name="Gevers D."/>
            <person name="Sizova M."/>
            <person name="Hazen A."/>
            <person name="Epstein S."/>
            <person name="Walker B."/>
            <person name="Young S.K."/>
            <person name="Zeng Q."/>
            <person name="Gargeya S."/>
            <person name="Fitzgerald M."/>
            <person name="Haas B."/>
            <person name="Abouelleil A."/>
            <person name="Alvarado L."/>
            <person name="Arachchi H.M."/>
            <person name="Berlin A."/>
            <person name="Chapman S.B."/>
            <person name="Goldberg J."/>
            <person name="Griggs A."/>
            <person name="Gujja S."/>
            <person name="Hansen M."/>
            <person name="Howarth C."/>
            <person name="Imamovic A."/>
            <person name="Larimer J."/>
            <person name="McCowen C."/>
            <person name="Montmayeur A."/>
            <person name="Murphy C."/>
            <person name="Neiman D."/>
            <person name="Pearson M."/>
            <person name="Priest M."/>
            <person name="Roberts A."/>
            <person name="Saif S."/>
            <person name="Shea T."/>
            <person name="Sisk P."/>
            <person name="Sykes S."/>
            <person name="Wortman J."/>
            <person name="Nusbaum C."/>
            <person name="Birren B."/>
        </authorList>
    </citation>
    <scope>NUCLEOTIDE SEQUENCE [LARGE SCALE GENOMIC DNA]</scope>
    <source>
        <strain evidence="2 9">CM2</strain>
    </source>
</reference>
<dbReference type="HOGENOM" id="CLU_1085242_0_0_9"/>
<reference evidence="4 8" key="1">
    <citation type="submission" date="2011-08" db="EMBL/GenBank/DDBJ databases">
        <title>The Genome Sequence of Eubacteriaceae bacterium ACC19a.</title>
        <authorList>
            <consortium name="The Broad Institute Genome Sequencing Platform"/>
            <person name="Earl A."/>
            <person name="Ward D."/>
            <person name="Feldgarden M."/>
            <person name="Gevers D."/>
            <person name="Sizova M."/>
            <person name="Hazen A."/>
            <person name="Epstein S."/>
            <person name="Young S.K."/>
            <person name="Zeng Q."/>
            <person name="Gargeya S."/>
            <person name="Fitzgerald M."/>
            <person name="Haas B."/>
            <person name="Abouelleil A."/>
            <person name="Alvarado L."/>
            <person name="Arachchi H.M."/>
            <person name="Berlin A."/>
            <person name="Brown A."/>
            <person name="Chapman S.B."/>
            <person name="Chen Z."/>
            <person name="Dunbar C."/>
            <person name="Freedman E."/>
            <person name="Gearin G."/>
            <person name="Gellesch M."/>
            <person name="Goldberg J."/>
            <person name="Griggs A."/>
            <person name="Gujja S."/>
            <person name="Heiman D."/>
            <person name="Howarth C."/>
            <person name="Larson L."/>
            <person name="Lui A."/>
            <person name="MacDonald P.J.P."/>
            <person name="Montmayeur A."/>
            <person name="Murphy C."/>
            <person name="Neiman D."/>
            <person name="Pearson M."/>
            <person name="Priest M."/>
            <person name="Roberts A."/>
            <person name="Saif S."/>
            <person name="Shea T."/>
            <person name="Shenoy N."/>
            <person name="Sisk P."/>
            <person name="Stolte C."/>
            <person name="Sykes S."/>
            <person name="Wortman J."/>
            <person name="Nusbaum C."/>
            <person name="Birren B."/>
        </authorList>
    </citation>
    <scope>NUCLEOTIDE SEQUENCE [LARGE SCALE GENOMIC DNA]</scope>
    <source>
        <strain evidence="4 8">ACC19a</strain>
    </source>
</reference>
<evidence type="ECO:0000313" key="6">
    <source>
        <dbReference type="Proteomes" id="UP000003379"/>
    </source>
</evidence>
<evidence type="ECO:0000313" key="9">
    <source>
        <dbReference type="Proteomes" id="UP000017818"/>
    </source>
</evidence>
<accession>J5WJW6</accession>
<accession>G9XG02</accession>
<dbReference type="EMBL" id="AFZG01000085">
    <property type="protein sequence ID" value="EHL15772.1"/>
    <property type="molecule type" value="Genomic_DNA"/>
</dbReference>
<protein>
    <submittedName>
        <fullName evidence="3">Uncharacterized protein</fullName>
    </submittedName>
</protein>
<dbReference type="EMBL" id="AFZE01000007">
    <property type="protein sequence ID" value="EHL16019.1"/>
    <property type="molecule type" value="Genomic_DNA"/>
</dbReference>
<dbReference type="RefSeq" id="WP_009525823.1">
    <property type="nucleotide sequence ID" value="NZ_ALNK01000021.1"/>
</dbReference>
<dbReference type="STRING" id="796937.HMPREF9630_02018"/>
<comment type="caution">
    <text evidence="3">The sequence shown here is derived from an EMBL/GenBank/DDBJ whole genome shotgun (WGS) entry which is preliminary data.</text>
</comment>
<proteinExistence type="predicted"/>
<dbReference type="EMBL" id="ALNK01000021">
    <property type="protein sequence ID" value="EJU22502.1"/>
    <property type="molecule type" value="Genomic_DNA"/>
</dbReference>
<feature type="coiled-coil region" evidence="1">
    <location>
        <begin position="220"/>
        <end position="247"/>
    </location>
</feature>
<dbReference type="AlphaFoldDB" id="G9XG02"/>
<evidence type="ECO:0000313" key="5">
    <source>
        <dbReference type="EMBL" id="EJU22502.1"/>
    </source>
</evidence>
<gene>
    <name evidence="5" type="ORF">HMPREF1143_1815</name>
    <name evidence="3" type="ORF">HMPREF9628_00695</name>
    <name evidence="4" type="ORF">HMPREF9629_01594</name>
    <name evidence="2" type="ORF">HMPREF9630_02018</name>
</gene>
<accession>G9WZJ3</accession>
<evidence type="ECO:0000313" key="4">
    <source>
        <dbReference type="EMBL" id="EHL16019.1"/>
    </source>
</evidence>
<sequence length="256" mass="30415">MLESNFLDLINDNYYMICIFDENKNVVSKNKKFNIFFQKLNNYAEFEKNFIEYDDSGVSSTAYIKSPDFDGIMKFELSKSEGNILAIGTKINYDKVMSMLKMVESKYEDEDEIKSINFNKNKLKPYCTFMVDDLWTVKYFSDNIYSLLNIKNPYLKSVSDVFGKEFFEKINEQLDYLDIFNDLCIEYDDKLVVMTKSQYGYTIINIYPYSNNVCNKFEEVTRLKYQIEKLENELERRKKLIDLQKDMIKDLSTKIG</sequence>
<evidence type="ECO:0000313" key="8">
    <source>
        <dbReference type="Proteomes" id="UP000006437"/>
    </source>
</evidence>
<evidence type="ECO:0000313" key="7">
    <source>
        <dbReference type="Proteomes" id="UP000005244"/>
    </source>
</evidence>
<organism evidence="3 6">
    <name type="scientific">Peptoanaerobacter stomatis</name>
    <dbReference type="NCBI Taxonomy" id="796937"/>
    <lineage>
        <taxon>Bacteria</taxon>
        <taxon>Bacillati</taxon>
        <taxon>Bacillota</taxon>
        <taxon>Clostridia</taxon>
        <taxon>Peptostreptococcales</taxon>
        <taxon>Filifactoraceae</taxon>
        <taxon>Peptoanaerobacter</taxon>
    </lineage>
</organism>
<evidence type="ECO:0000313" key="3">
    <source>
        <dbReference type="EMBL" id="EHL15772.1"/>
    </source>
</evidence>
<keyword evidence="1" id="KW-0175">Coiled coil</keyword>
<dbReference type="Proteomes" id="UP000017818">
    <property type="component" value="Unassembled WGS sequence"/>
</dbReference>
<dbReference type="Proteomes" id="UP000003379">
    <property type="component" value="Unassembled WGS sequence"/>
</dbReference>
<evidence type="ECO:0000256" key="1">
    <source>
        <dbReference type="SAM" id="Coils"/>
    </source>
</evidence>
<reference evidence="5 7" key="4">
    <citation type="submission" date="2012-07" db="EMBL/GenBank/DDBJ databases">
        <authorList>
            <person name="Durkin A.S."/>
            <person name="McCorrison J."/>
            <person name="Torralba M."/>
            <person name="Gillis M."/>
            <person name="Methe B."/>
            <person name="Sutton G."/>
            <person name="Nelson K.E."/>
        </authorList>
    </citation>
    <scope>NUCLEOTIDE SEQUENCE [LARGE SCALE GENOMIC DNA]</scope>
    <source>
        <strain evidence="5 7">OBRC8</strain>
    </source>
</reference>
<dbReference type="Proteomes" id="UP000005244">
    <property type="component" value="Unassembled WGS sequence"/>
</dbReference>
<name>G9XG02_9FIRM</name>
<dbReference type="OrthoDB" id="1758074at2"/>
<accession>V9HNR3</accession>
<dbReference type="Proteomes" id="UP000006437">
    <property type="component" value="Unassembled WGS sequence"/>
</dbReference>
<dbReference type="EMBL" id="AFZF02000004">
    <property type="protein sequence ID" value="EHL15666.1"/>
    <property type="molecule type" value="Genomic_DNA"/>
</dbReference>
<keyword evidence="7" id="KW-1185">Reference proteome</keyword>
<evidence type="ECO:0000313" key="2">
    <source>
        <dbReference type="EMBL" id="EHL15666.1"/>
    </source>
</evidence>
<reference evidence="3 6" key="2">
    <citation type="submission" date="2011-08" db="EMBL/GenBank/DDBJ databases">
        <title>The Genome Sequence of Eubacteriaceae bacterium CM5.</title>
        <authorList>
            <consortium name="The Broad Institute Genome Sequencing Platform"/>
            <person name="Earl A."/>
            <person name="Ward D."/>
            <person name="Feldgarden M."/>
            <person name="Gevers D."/>
            <person name="Sizova M."/>
            <person name="Hazen A."/>
            <person name="Epstein S."/>
            <person name="Young S.K."/>
            <person name="Zeng Q."/>
            <person name="Gargeya S."/>
            <person name="Fitzgerald M."/>
            <person name="Haas B."/>
            <person name="Abouelleil A."/>
            <person name="Alvarado L."/>
            <person name="Arachchi H.M."/>
            <person name="Berlin A."/>
            <person name="Brown A."/>
            <person name="Chapman S.B."/>
            <person name="Chen Z."/>
            <person name="Dunbar C."/>
            <person name="Freedman E."/>
            <person name="Gearin G."/>
            <person name="Gellesch M."/>
            <person name="Goldberg J."/>
            <person name="Griggs A."/>
            <person name="Gujja S."/>
            <person name="Heiman D."/>
            <person name="Howarth C."/>
            <person name="Larson L."/>
            <person name="Lui A."/>
            <person name="MacDonald P.J.P."/>
            <person name="Montmayeur A."/>
            <person name="Murphy C."/>
            <person name="Neiman D."/>
            <person name="Pearson M."/>
            <person name="Priest M."/>
            <person name="Roberts A."/>
            <person name="Saif S."/>
            <person name="Shea T."/>
            <person name="Shenoy N."/>
            <person name="Sisk P."/>
            <person name="Stolte C."/>
            <person name="Sykes S."/>
            <person name="Wortman J."/>
            <person name="Nusbaum C."/>
            <person name="Birren B."/>
        </authorList>
    </citation>
    <scope>NUCLEOTIDE SEQUENCE [LARGE SCALE GENOMIC DNA]</scope>
    <source>
        <strain evidence="3 6">CM5</strain>
    </source>
</reference>